<evidence type="ECO:0000256" key="9">
    <source>
        <dbReference type="ARBA" id="ARBA00023237"/>
    </source>
</evidence>
<feature type="signal peptide" evidence="12">
    <location>
        <begin position="1"/>
        <end position="26"/>
    </location>
</feature>
<dbReference type="InterPro" id="IPR036942">
    <property type="entry name" value="Beta-barrel_TonB_sf"/>
</dbReference>
<proteinExistence type="inferred from homology"/>
<dbReference type="InterPro" id="IPR000531">
    <property type="entry name" value="Beta-barrel_TonB"/>
</dbReference>
<keyword evidence="3 10" id="KW-1134">Transmembrane beta strand</keyword>
<dbReference type="Pfam" id="PF00593">
    <property type="entry name" value="TonB_dep_Rec_b-barrel"/>
    <property type="match status" value="1"/>
</dbReference>
<keyword evidence="9 10" id="KW-0998">Cell outer membrane</keyword>
<dbReference type="Gene3D" id="2.170.130.10">
    <property type="entry name" value="TonB-dependent receptor, plug domain"/>
    <property type="match status" value="1"/>
</dbReference>
<dbReference type="InterPro" id="IPR037066">
    <property type="entry name" value="Plug_dom_sf"/>
</dbReference>
<evidence type="ECO:0000313" key="16">
    <source>
        <dbReference type="Proteomes" id="UP000651668"/>
    </source>
</evidence>
<comment type="caution">
    <text evidence="15">The sequence shown here is derived from an EMBL/GenBank/DDBJ whole genome shotgun (WGS) entry which is preliminary data.</text>
</comment>
<organism evidence="15 16">
    <name type="scientific">Pedobacter quisquiliarum</name>
    <dbReference type="NCBI Taxonomy" id="1834438"/>
    <lineage>
        <taxon>Bacteria</taxon>
        <taxon>Pseudomonadati</taxon>
        <taxon>Bacteroidota</taxon>
        <taxon>Sphingobacteriia</taxon>
        <taxon>Sphingobacteriales</taxon>
        <taxon>Sphingobacteriaceae</taxon>
        <taxon>Pedobacter</taxon>
    </lineage>
</organism>
<dbReference type="GO" id="GO:0009279">
    <property type="term" value="C:cell outer membrane"/>
    <property type="evidence" value="ECO:0007669"/>
    <property type="project" value="UniProtKB-SubCell"/>
</dbReference>
<evidence type="ECO:0000313" key="15">
    <source>
        <dbReference type="EMBL" id="GGC71512.1"/>
    </source>
</evidence>
<keyword evidence="8 10" id="KW-0472">Membrane</keyword>
<accession>A0A916UF86</accession>
<comment type="subcellular location">
    <subcellularLocation>
        <location evidence="1 10">Cell outer membrane</location>
        <topology evidence="1 10">Multi-pass membrane protein</topology>
    </subcellularLocation>
</comment>
<dbReference type="PANTHER" id="PTHR30069:SF53">
    <property type="entry name" value="COLICIN I RECEPTOR-RELATED"/>
    <property type="match status" value="1"/>
</dbReference>
<dbReference type="AlphaFoldDB" id="A0A916UF86"/>
<evidence type="ECO:0000256" key="5">
    <source>
        <dbReference type="ARBA" id="ARBA00022729"/>
    </source>
</evidence>
<dbReference type="InterPro" id="IPR039426">
    <property type="entry name" value="TonB-dep_rcpt-like"/>
</dbReference>
<dbReference type="RefSeq" id="WP_188627383.1">
    <property type="nucleotide sequence ID" value="NZ_BMIL01000009.1"/>
</dbReference>
<keyword evidence="7 11" id="KW-0798">TonB box</keyword>
<evidence type="ECO:0000256" key="2">
    <source>
        <dbReference type="ARBA" id="ARBA00022448"/>
    </source>
</evidence>
<dbReference type="Pfam" id="PF07715">
    <property type="entry name" value="Plug"/>
    <property type="match status" value="1"/>
</dbReference>
<dbReference type="CDD" id="cd01347">
    <property type="entry name" value="ligand_gated_channel"/>
    <property type="match status" value="1"/>
</dbReference>
<reference evidence="15" key="2">
    <citation type="submission" date="2020-09" db="EMBL/GenBank/DDBJ databases">
        <authorList>
            <person name="Sun Q."/>
            <person name="Zhou Y."/>
        </authorList>
    </citation>
    <scope>NUCLEOTIDE SEQUENCE</scope>
    <source>
        <strain evidence="15">CGMCC 1.15343</strain>
    </source>
</reference>
<evidence type="ECO:0000259" key="13">
    <source>
        <dbReference type="Pfam" id="PF00593"/>
    </source>
</evidence>
<dbReference type="PROSITE" id="PS52016">
    <property type="entry name" value="TONB_DEPENDENT_REC_3"/>
    <property type="match status" value="1"/>
</dbReference>
<feature type="domain" description="TonB-dependent receptor-like beta-barrel" evidence="13">
    <location>
        <begin position="175"/>
        <end position="596"/>
    </location>
</feature>
<dbReference type="InterPro" id="IPR012910">
    <property type="entry name" value="Plug_dom"/>
</dbReference>
<evidence type="ECO:0000256" key="10">
    <source>
        <dbReference type="PROSITE-ProRule" id="PRU01360"/>
    </source>
</evidence>
<dbReference type="PANTHER" id="PTHR30069">
    <property type="entry name" value="TONB-DEPENDENT OUTER MEMBRANE RECEPTOR"/>
    <property type="match status" value="1"/>
</dbReference>
<dbReference type="GO" id="GO:0015889">
    <property type="term" value="P:cobalamin transport"/>
    <property type="evidence" value="ECO:0007669"/>
    <property type="project" value="TreeGrafter"/>
</dbReference>
<evidence type="ECO:0000256" key="6">
    <source>
        <dbReference type="ARBA" id="ARBA00023065"/>
    </source>
</evidence>
<dbReference type="SUPFAM" id="SSF56935">
    <property type="entry name" value="Porins"/>
    <property type="match status" value="1"/>
</dbReference>
<dbReference type="EMBL" id="BMIL01000009">
    <property type="protein sequence ID" value="GGC71512.1"/>
    <property type="molecule type" value="Genomic_DNA"/>
</dbReference>
<dbReference type="GO" id="GO:0006811">
    <property type="term" value="P:monoatomic ion transport"/>
    <property type="evidence" value="ECO:0007669"/>
    <property type="project" value="UniProtKB-KW"/>
</dbReference>
<keyword evidence="2 10" id="KW-0813">Transport</keyword>
<dbReference type="Proteomes" id="UP000651668">
    <property type="component" value="Unassembled WGS sequence"/>
</dbReference>
<evidence type="ECO:0000256" key="1">
    <source>
        <dbReference type="ARBA" id="ARBA00004571"/>
    </source>
</evidence>
<evidence type="ECO:0000256" key="8">
    <source>
        <dbReference type="ARBA" id="ARBA00023136"/>
    </source>
</evidence>
<protein>
    <submittedName>
        <fullName evidence="15">Vitamin B12 transporter BtuB</fullName>
    </submittedName>
</protein>
<evidence type="ECO:0000256" key="11">
    <source>
        <dbReference type="RuleBase" id="RU003357"/>
    </source>
</evidence>
<evidence type="ECO:0000256" key="4">
    <source>
        <dbReference type="ARBA" id="ARBA00022692"/>
    </source>
</evidence>
<reference evidence="15" key="1">
    <citation type="journal article" date="2014" name="Int. J. Syst. Evol. Microbiol.">
        <title>Complete genome sequence of Corynebacterium casei LMG S-19264T (=DSM 44701T), isolated from a smear-ripened cheese.</title>
        <authorList>
            <consortium name="US DOE Joint Genome Institute (JGI-PGF)"/>
            <person name="Walter F."/>
            <person name="Albersmeier A."/>
            <person name="Kalinowski J."/>
            <person name="Ruckert C."/>
        </authorList>
    </citation>
    <scope>NUCLEOTIDE SEQUENCE</scope>
    <source>
        <strain evidence="15">CGMCC 1.15343</strain>
    </source>
</reference>
<keyword evidence="6" id="KW-0406">Ion transport</keyword>
<evidence type="ECO:0000256" key="3">
    <source>
        <dbReference type="ARBA" id="ARBA00022452"/>
    </source>
</evidence>
<gene>
    <name evidence="15" type="primary">btuB</name>
    <name evidence="15" type="ORF">GCM10011387_26280</name>
</gene>
<feature type="chain" id="PRO_5037596678" evidence="12">
    <location>
        <begin position="27"/>
        <end position="623"/>
    </location>
</feature>
<feature type="domain" description="TonB-dependent receptor plug" evidence="14">
    <location>
        <begin position="46"/>
        <end position="155"/>
    </location>
</feature>
<sequence length="623" mass="68617">MNKKQKIYAIAGFGLAQFLSLTPAFAQDSKSLDEVVIMTTKNDQKQSQTGKVVNIITREQLERSAGKTLPELLSEQAGVIVGGATSNQGLNKGLFIRGAGSAYAVVLIDGIPVANPSGAGSAFDLRMFGIDQIDHIEIIKGGQSTIYGSDAVAGVINIITKKGKTDVSSVFGNATAGSYDSYKGTIGINSNVSGFSYNIGYTQAKTAGISEAADSTGTAAPLEKDGNRTAALNANFSLQATEALSISPFFRYFYGRYDFDGGSFVDNPTNQYKTKHYNTGLNTQYKFATGKINLNYSYESTWNDTKNQYGVSQSEGKMNLIDLYYSQQLGSHLTLLVGLDNRLTKLEGSYTAKANLFSTYGSLLLHDLKGFNLEVGGRYNNHDEYGDNYTYSVTPSYDIASFIKVFGTVSTNFKAPTLDMLFGLYGANLALKPEHSQNYEAGFALKSNNNNISLRLSAFQRDLTDAIVYGNMGYVNQLSQKAKGFELEPRVKYKQFTATGFYAYVEGTEFNFVNNQTENTLFRRPKHTVGVNLGLQATRSLFLSTNFKHLGKRTDGDFDFNNPHVVTMPAFSLVDIYGEYKVYKSQLRLFVDLKNIFDKQYNEYYGYNAMGFNMNAGLAFNFR</sequence>
<name>A0A916UF86_9SPHI</name>
<evidence type="ECO:0000256" key="12">
    <source>
        <dbReference type="SAM" id="SignalP"/>
    </source>
</evidence>
<evidence type="ECO:0000256" key="7">
    <source>
        <dbReference type="ARBA" id="ARBA00023077"/>
    </source>
</evidence>
<keyword evidence="16" id="KW-1185">Reference proteome</keyword>
<keyword evidence="4 10" id="KW-0812">Transmembrane</keyword>
<comment type="similarity">
    <text evidence="10 11">Belongs to the TonB-dependent receptor family.</text>
</comment>
<keyword evidence="5 12" id="KW-0732">Signal</keyword>
<evidence type="ECO:0000259" key="14">
    <source>
        <dbReference type="Pfam" id="PF07715"/>
    </source>
</evidence>
<dbReference type="Gene3D" id="2.40.170.20">
    <property type="entry name" value="TonB-dependent receptor, beta-barrel domain"/>
    <property type="match status" value="1"/>
</dbReference>